<proteinExistence type="predicted"/>
<organism evidence="1 2">
    <name type="scientific">Renibacterium salmoninarum (strain ATCC 33209 / DSM 20767 / JCM 11484 / NBRC 15589 / NCIMB 2235)</name>
    <dbReference type="NCBI Taxonomy" id="288705"/>
    <lineage>
        <taxon>Bacteria</taxon>
        <taxon>Bacillati</taxon>
        <taxon>Actinomycetota</taxon>
        <taxon>Actinomycetes</taxon>
        <taxon>Micrococcales</taxon>
        <taxon>Micrococcaceae</taxon>
        <taxon>Renibacterium</taxon>
    </lineage>
</organism>
<dbReference type="AlphaFoldDB" id="A9WLM6"/>
<evidence type="ECO:0000313" key="2">
    <source>
        <dbReference type="Proteomes" id="UP000002007"/>
    </source>
</evidence>
<name>A9WLM6_RENSM</name>
<keyword evidence="2" id="KW-1185">Reference proteome</keyword>
<dbReference type="KEGG" id="rsa:RSal33209_0049"/>
<reference evidence="2" key="1">
    <citation type="journal article" date="2008" name="J. Bacteriol.">
        <title>Genome sequence of the fish pathogen Renibacterium salmoninarum suggests reductive evolution away from an environmental Arthrobacter ancestor.</title>
        <authorList>
            <person name="Wiens G.D."/>
            <person name="Rockey D.D."/>
            <person name="Wu Z."/>
            <person name="Chang J."/>
            <person name="Levy R."/>
            <person name="Crane S."/>
            <person name="Chen D.S."/>
            <person name="Capri G.R."/>
            <person name="Burnett J.R."/>
            <person name="Sudheesh P.S."/>
            <person name="Schipma M.J."/>
            <person name="Burd H."/>
            <person name="Bhattacharyya A."/>
            <person name="Rhodes L.D."/>
            <person name="Kaul R."/>
            <person name="Strom M.S."/>
        </authorList>
    </citation>
    <scope>NUCLEOTIDE SEQUENCE [LARGE SCALE GENOMIC DNA]</scope>
    <source>
        <strain evidence="2">ATCC 33209 / DSM 20767 / JCM 11484 / NBRC 15589 / NCIMB 2235</strain>
    </source>
</reference>
<gene>
    <name evidence="1" type="ordered locus">RSal33209_0049</name>
</gene>
<dbReference type="EMBL" id="CP000910">
    <property type="protein sequence ID" value="ABY21806.1"/>
    <property type="molecule type" value="Genomic_DNA"/>
</dbReference>
<dbReference type="HOGENOM" id="CLU_3375558_0_0_11"/>
<protein>
    <submittedName>
        <fullName evidence="1">Uncharacterized protein</fullName>
    </submittedName>
</protein>
<dbReference type="Proteomes" id="UP000002007">
    <property type="component" value="Chromosome"/>
</dbReference>
<dbReference type="STRING" id="288705.RSal33209_0049"/>
<evidence type="ECO:0000313" key="1">
    <source>
        <dbReference type="EMBL" id="ABY21806.1"/>
    </source>
</evidence>
<sequence>MLAASLKNRNWPGGSVGKGVIPVRETLLAFRTEM</sequence>
<accession>A9WLM6</accession>